<name>A0A560KPT3_9BRAD</name>
<dbReference type="PANTHER" id="PTHR43802">
    <property type="entry name" value="ENOYL-COA HYDRATASE"/>
    <property type="match status" value="1"/>
</dbReference>
<dbReference type="AlphaFoldDB" id="A0A560KPT3"/>
<evidence type="ECO:0000256" key="1">
    <source>
        <dbReference type="ARBA" id="ARBA00005254"/>
    </source>
</evidence>
<dbReference type="InterPro" id="IPR029045">
    <property type="entry name" value="ClpP/crotonase-like_dom_sf"/>
</dbReference>
<keyword evidence="3" id="KW-1185">Reference proteome</keyword>
<sequence length="284" mass="32323">MTYSAILYKVDDRVARITLNRPDKMNAISLKLCAEFEDALEVADRDPEVRVILVTGAGGRAFAAGFDLNDEDEDYEKGFPERTLDDLKERRDRDFKFNYCPFNCSKPVIAMINGYCLGGALEFSTMFDIRYCSDDALFAVTETRFATGILTLGMPWVIGQRCRELIYTGDTFDATEAYRLGLVSRVFPKDQLEEEVMRIAKRISRVAMHTLKWNKRALNNTLLAAGFDSALRQGAEAYLFTKLSVSEYRGLHEILRSEGVKAAIRWQEAMFGPFESETQRSFRA</sequence>
<comment type="caution">
    <text evidence="2">The sequence shown here is derived from an EMBL/GenBank/DDBJ whole genome shotgun (WGS) entry which is preliminary data.</text>
</comment>
<dbReference type="GO" id="GO:0003824">
    <property type="term" value="F:catalytic activity"/>
    <property type="evidence" value="ECO:0007669"/>
    <property type="project" value="UniProtKB-ARBA"/>
</dbReference>
<dbReference type="EMBL" id="VITY01000042">
    <property type="protein sequence ID" value="TWB85303.1"/>
    <property type="molecule type" value="Genomic_DNA"/>
</dbReference>
<evidence type="ECO:0000313" key="2">
    <source>
        <dbReference type="EMBL" id="TWB85303.1"/>
    </source>
</evidence>
<protein>
    <submittedName>
        <fullName evidence="2">Enoyl-CoA hydratase/carnithine racemase</fullName>
    </submittedName>
</protein>
<reference evidence="2 3" key="1">
    <citation type="submission" date="2019-06" db="EMBL/GenBank/DDBJ databases">
        <title>Genomic Encyclopedia of Type Strains, Phase IV (KMG-V): Genome sequencing to study the core and pangenomes of soil and plant-associated prokaryotes.</title>
        <authorList>
            <person name="Whitman W."/>
        </authorList>
    </citation>
    <scope>NUCLEOTIDE SEQUENCE [LARGE SCALE GENOMIC DNA]</scope>
    <source>
        <strain evidence="2 3">BR 10355</strain>
    </source>
</reference>
<dbReference type="RefSeq" id="WP_146993226.1">
    <property type="nucleotide sequence ID" value="NZ_VITY01000042.1"/>
</dbReference>
<comment type="similarity">
    <text evidence="1">Belongs to the enoyl-CoA hydratase/isomerase family.</text>
</comment>
<proteinExistence type="inferred from homology"/>
<dbReference type="OrthoDB" id="9795613at2"/>
<dbReference type="Proteomes" id="UP000321304">
    <property type="component" value="Unassembled WGS sequence"/>
</dbReference>
<organism evidence="2 3">
    <name type="scientific">Bradyrhizobium macuxiense</name>
    <dbReference type="NCBI Taxonomy" id="1755647"/>
    <lineage>
        <taxon>Bacteria</taxon>
        <taxon>Pseudomonadati</taxon>
        <taxon>Pseudomonadota</taxon>
        <taxon>Alphaproteobacteria</taxon>
        <taxon>Hyphomicrobiales</taxon>
        <taxon>Nitrobacteraceae</taxon>
        <taxon>Bradyrhizobium</taxon>
    </lineage>
</organism>
<dbReference type="Gene3D" id="3.90.226.10">
    <property type="entry name" value="2-enoyl-CoA Hydratase, Chain A, domain 1"/>
    <property type="match status" value="1"/>
</dbReference>
<dbReference type="Pfam" id="PF00378">
    <property type="entry name" value="ECH_1"/>
    <property type="match status" value="1"/>
</dbReference>
<gene>
    <name evidence="2" type="ORF">FBZ93_1421</name>
</gene>
<accession>A0A560KPT3</accession>
<dbReference type="SUPFAM" id="SSF52096">
    <property type="entry name" value="ClpP/crotonase"/>
    <property type="match status" value="1"/>
</dbReference>
<dbReference type="CDD" id="cd06558">
    <property type="entry name" value="crotonase-like"/>
    <property type="match status" value="1"/>
</dbReference>
<dbReference type="PANTHER" id="PTHR43802:SF1">
    <property type="entry name" value="IP11341P-RELATED"/>
    <property type="match status" value="1"/>
</dbReference>
<evidence type="ECO:0000313" key="3">
    <source>
        <dbReference type="Proteomes" id="UP000321304"/>
    </source>
</evidence>
<dbReference type="InterPro" id="IPR001753">
    <property type="entry name" value="Enoyl-CoA_hydra/iso"/>
</dbReference>